<dbReference type="EMBL" id="BLAY01000300">
    <property type="protein sequence ID" value="GET44172.1"/>
    <property type="molecule type" value="Genomic_DNA"/>
</dbReference>
<evidence type="ECO:0000313" key="2">
    <source>
        <dbReference type="Proteomes" id="UP001050975"/>
    </source>
</evidence>
<gene>
    <name evidence="1" type="ORF">MiSe_89980</name>
</gene>
<dbReference type="Proteomes" id="UP001050975">
    <property type="component" value="Unassembled WGS sequence"/>
</dbReference>
<comment type="caution">
    <text evidence="1">The sequence shown here is derived from an EMBL/GenBank/DDBJ whole genome shotgun (WGS) entry which is preliminary data.</text>
</comment>
<reference evidence="1" key="1">
    <citation type="submission" date="2019-10" db="EMBL/GenBank/DDBJ databases">
        <title>Draft genome sequece of Microseira wollei NIES-4236.</title>
        <authorList>
            <person name="Yamaguchi H."/>
            <person name="Suzuki S."/>
            <person name="Kawachi M."/>
        </authorList>
    </citation>
    <scope>NUCLEOTIDE SEQUENCE</scope>
    <source>
        <strain evidence="1">NIES-4236</strain>
    </source>
</reference>
<protein>
    <submittedName>
        <fullName evidence="1">Uncharacterized protein</fullName>
    </submittedName>
</protein>
<keyword evidence="2" id="KW-1185">Reference proteome</keyword>
<name>A0AAV3XUG1_9CYAN</name>
<dbReference type="RefSeq" id="WP_226593733.1">
    <property type="nucleotide sequence ID" value="NZ_BLAY01000300.1"/>
</dbReference>
<organism evidence="1 2">
    <name type="scientific">Microseira wollei NIES-4236</name>
    <dbReference type="NCBI Taxonomy" id="2530354"/>
    <lineage>
        <taxon>Bacteria</taxon>
        <taxon>Bacillati</taxon>
        <taxon>Cyanobacteriota</taxon>
        <taxon>Cyanophyceae</taxon>
        <taxon>Oscillatoriophycideae</taxon>
        <taxon>Aerosakkonematales</taxon>
        <taxon>Aerosakkonemataceae</taxon>
        <taxon>Microseira</taxon>
    </lineage>
</organism>
<sequence length="280" mass="31319">MTLIPLTGSFQTLLTARTQNAQVQCFSARTVFNQIQSQIFDDYYTFVQLFIESFDIAANITSLNQAPLPNINDLDSRTEPATKIYNNWINSEKVAIQLLYDDGGGLFRKQGQPIILPNIPFQLPIQHLRPYLSATQEVLLVGESDRIGVQVLSDSGYQQLASSDEILIKGQWKAEVKLIEKKSQSIDNWYPIGVDLPANEAKIIRPFNQKRRALYIVNAGTTNVRFFYGHISQVLLDTCPYLVPNGTFNQETWGNYAIAQQLVALSVGGNGRLVGMEGSI</sequence>
<evidence type="ECO:0000313" key="1">
    <source>
        <dbReference type="EMBL" id="GET44172.1"/>
    </source>
</evidence>
<dbReference type="AlphaFoldDB" id="A0AAV3XUG1"/>
<proteinExistence type="predicted"/>
<accession>A0AAV3XUG1</accession>